<feature type="region of interest" description="Disordered" evidence="1">
    <location>
        <begin position="278"/>
        <end position="306"/>
    </location>
</feature>
<dbReference type="Proteomes" id="UP000747110">
    <property type="component" value="Unassembled WGS sequence"/>
</dbReference>
<organism evidence="2 3">
    <name type="scientific">Volvox reticuliferus</name>
    <dbReference type="NCBI Taxonomy" id="1737510"/>
    <lineage>
        <taxon>Eukaryota</taxon>
        <taxon>Viridiplantae</taxon>
        <taxon>Chlorophyta</taxon>
        <taxon>core chlorophytes</taxon>
        <taxon>Chlorophyceae</taxon>
        <taxon>CS clade</taxon>
        <taxon>Chlamydomonadales</taxon>
        <taxon>Volvocaceae</taxon>
        <taxon>Volvox</taxon>
    </lineage>
</organism>
<keyword evidence="3" id="KW-1185">Reference proteome</keyword>
<feature type="region of interest" description="Disordered" evidence="1">
    <location>
        <begin position="49"/>
        <end position="70"/>
    </location>
</feature>
<dbReference type="AlphaFoldDB" id="A0A8J4G2I8"/>
<proteinExistence type="predicted"/>
<accession>A0A8J4G2I8</accession>
<feature type="compositionally biased region" description="Low complexity" evidence="1">
    <location>
        <begin position="54"/>
        <end position="63"/>
    </location>
</feature>
<sequence length="319" mass="35645">MITFSNYYWNMFTMNMLNSLHKVPPDCRPFALAVFSQRNTRLRLAVCQAQENNDQSPAPASTSSDDDRRYTLGHYYGSTNPVSGVKQLDHTKRRRDRVVAEIIEAGRRQGVPEQLLRGNLDELEALLPELTPDVSKMRAGDWAKLAKDINKVATMLVVIKTCYPGANVGRIVAKVPKVLLKSPEAVSADAAVVRRVLAAASNLDAIIEEVPYLMDPAALAQSLSNVCRWYNTQDPVSMIARNPKLLLNVEEADLEADPLYGLSLNLSTIDTWDFGQQQQQMQQSQVEEQQQHQHQQHQHQQAVPIQPSGTAAINTCRCL</sequence>
<evidence type="ECO:0000313" key="3">
    <source>
        <dbReference type="Proteomes" id="UP000747110"/>
    </source>
</evidence>
<feature type="compositionally biased region" description="Low complexity" evidence="1">
    <location>
        <begin position="278"/>
        <end position="288"/>
    </location>
</feature>
<name>A0A8J4G2I8_9CHLO</name>
<dbReference type="EMBL" id="BNCP01000006">
    <property type="protein sequence ID" value="GIL74325.1"/>
    <property type="molecule type" value="Genomic_DNA"/>
</dbReference>
<comment type="caution">
    <text evidence="2">The sequence shown here is derived from an EMBL/GenBank/DDBJ whole genome shotgun (WGS) entry which is preliminary data.</text>
</comment>
<protein>
    <submittedName>
        <fullName evidence="2">Uncharacterized protein</fullName>
    </submittedName>
</protein>
<evidence type="ECO:0000313" key="2">
    <source>
        <dbReference type="EMBL" id="GIL74325.1"/>
    </source>
</evidence>
<reference evidence="2" key="1">
    <citation type="journal article" date="2021" name="Proc. Natl. Acad. Sci. U.S.A.">
        <title>Three genomes in the algal genus Volvox reveal the fate of a haploid sex-determining region after a transition to homothallism.</title>
        <authorList>
            <person name="Yamamoto K."/>
            <person name="Hamaji T."/>
            <person name="Kawai-Toyooka H."/>
            <person name="Matsuzaki R."/>
            <person name="Takahashi F."/>
            <person name="Nishimura Y."/>
            <person name="Kawachi M."/>
            <person name="Noguchi H."/>
            <person name="Minakuchi Y."/>
            <person name="Umen J.G."/>
            <person name="Toyoda A."/>
            <person name="Nozaki H."/>
        </authorList>
    </citation>
    <scope>NUCLEOTIDE SEQUENCE</scope>
    <source>
        <strain evidence="2">NIES-3786</strain>
    </source>
</reference>
<dbReference type="OrthoDB" id="419617at2759"/>
<gene>
    <name evidence="2" type="ORF">Vretifemale_4374</name>
</gene>
<evidence type="ECO:0000256" key="1">
    <source>
        <dbReference type="SAM" id="MobiDB-lite"/>
    </source>
</evidence>